<organism evidence="3 4">
    <name type="scientific">Arctia plantaginis</name>
    <name type="common">Wood tiger moth</name>
    <name type="synonym">Phalaena plantaginis</name>
    <dbReference type="NCBI Taxonomy" id="874455"/>
    <lineage>
        <taxon>Eukaryota</taxon>
        <taxon>Metazoa</taxon>
        <taxon>Ecdysozoa</taxon>
        <taxon>Arthropoda</taxon>
        <taxon>Hexapoda</taxon>
        <taxon>Insecta</taxon>
        <taxon>Pterygota</taxon>
        <taxon>Neoptera</taxon>
        <taxon>Endopterygota</taxon>
        <taxon>Lepidoptera</taxon>
        <taxon>Glossata</taxon>
        <taxon>Ditrysia</taxon>
        <taxon>Noctuoidea</taxon>
        <taxon>Erebidae</taxon>
        <taxon>Arctiinae</taxon>
        <taxon>Arctia</taxon>
    </lineage>
</organism>
<feature type="compositionally biased region" description="Polar residues" evidence="1">
    <location>
        <begin position="383"/>
        <end position="403"/>
    </location>
</feature>
<comment type="caution">
    <text evidence="3">The sequence shown here is derived from an EMBL/GenBank/DDBJ whole genome shotgun (WGS) entry which is preliminary data.</text>
</comment>
<sequence length="403" mass="46292">MKKYLIIIIVITFVISARCGIINDVTETWDGNMEVVKHTFGNVAEFWRRMIYGQDKRKRSQPRETNDFAYKVHDVATTFSTDVEKAFLAVKIKTESMYKNMKGYFGSNSKATHPSILKHLDYRKPWAANITSIKGDKTIYPILQSKEIDHLYQNTTTEVTVTTKVNNSTPITLNPIKGKTDNHSRQSVPHFQGDNFDEFLLEHKLNLENDVTRYPSLRKTDLHLYQNSSDAQSDEVANTSLKHSFKTNYDDTENSTLQSISNTKYNFLDVNDYLSQVNPYSQSIKVEDSLLQHSSRYENEVIEPLIEEEDEVQTRIEDEELSTLHNKANLEKNKADMEISNIINKSSQNISNLMHDTKILNSTNEHLTTYSNELKADERHTSDSYGSVSEENTESLTLNATSF</sequence>
<dbReference type="AlphaFoldDB" id="A0A8S1A478"/>
<proteinExistence type="predicted"/>
<feature type="region of interest" description="Disordered" evidence="1">
    <location>
        <begin position="373"/>
        <end position="403"/>
    </location>
</feature>
<evidence type="ECO:0000313" key="3">
    <source>
        <dbReference type="EMBL" id="CAB3239279.1"/>
    </source>
</evidence>
<protein>
    <submittedName>
        <fullName evidence="3">Uncharacterized protein</fullName>
    </submittedName>
</protein>
<dbReference type="Proteomes" id="UP000494106">
    <property type="component" value="Unassembled WGS sequence"/>
</dbReference>
<dbReference type="OrthoDB" id="10462071at2759"/>
<dbReference type="EMBL" id="CADEBC010000502">
    <property type="protein sequence ID" value="CAB3239279.1"/>
    <property type="molecule type" value="Genomic_DNA"/>
</dbReference>
<accession>A0A8S1A478</accession>
<feature type="signal peptide" evidence="2">
    <location>
        <begin position="1"/>
        <end position="19"/>
    </location>
</feature>
<gene>
    <name evidence="3" type="ORF">APLA_LOCUS7739</name>
</gene>
<keyword evidence="2" id="KW-0732">Signal</keyword>
<keyword evidence="4" id="KW-1185">Reference proteome</keyword>
<evidence type="ECO:0000256" key="2">
    <source>
        <dbReference type="SAM" id="SignalP"/>
    </source>
</evidence>
<name>A0A8S1A478_ARCPL</name>
<reference evidence="3 4" key="1">
    <citation type="submission" date="2020-04" db="EMBL/GenBank/DDBJ databases">
        <authorList>
            <person name="Wallbank WR R."/>
            <person name="Pardo Diaz C."/>
            <person name="Kozak K."/>
            <person name="Martin S."/>
            <person name="Jiggins C."/>
            <person name="Moest M."/>
            <person name="Warren A I."/>
            <person name="Byers J.R.P. K."/>
            <person name="Montejo-Kovacevich G."/>
            <person name="Yen C E."/>
        </authorList>
    </citation>
    <scope>NUCLEOTIDE SEQUENCE [LARGE SCALE GENOMIC DNA]</scope>
</reference>
<evidence type="ECO:0000313" key="4">
    <source>
        <dbReference type="Proteomes" id="UP000494106"/>
    </source>
</evidence>
<evidence type="ECO:0000256" key="1">
    <source>
        <dbReference type="SAM" id="MobiDB-lite"/>
    </source>
</evidence>
<feature type="chain" id="PRO_5035735637" evidence="2">
    <location>
        <begin position="20"/>
        <end position="403"/>
    </location>
</feature>